<dbReference type="InParanoid" id="B3S9E4"/>
<feature type="transmembrane region" description="Helical" evidence="7">
    <location>
        <begin position="207"/>
        <end position="228"/>
    </location>
</feature>
<evidence type="ECO:0000313" key="9">
    <source>
        <dbReference type="EMBL" id="EDV20636.1"/>
    </source>
</evidence>
<dbReference type="CTD" id="6758049"/>
<proteinExistence type="predicted"/>
<dbReference type="InterPro" id="IPR017452">
    <property type="entry name" value="GPCR_Rhodpsn_7TM"/>
</dbReference>
<dbReference type="RefSeq" id="XP_002116836.1">
    <property type="nucleotide sequence ID" value="XM_002116800.1"/>
</dbReference>
<feature type="transmembrane region" description="Helical" evidence="7">
    <location>
        <begin position="160"/>
        <end position="186"/>
    </location>
</feature>
<sequence>MANPIYSPNTPLYSHLYTEASHYKNYDRDEKDYLSLSKNQNTSTNTFQSYNIIAWVTIMVYVWGLIANSLIIMIVLLRKQLHVSSCLQISNFSSTSIIFSFAALCLEITNQIILINLTSPLSASFAASTQAKPGFNFNDNHSLATFRPNGSNLIQNLNDFYFPLCEILTGIVFTSVTAGIYILMMISIQHYQAVRTNHRCLIDIKRLMKITIGIWLVAISLCIPYSLLTVKTYFKTFKSRVCAFNNAEPSRLVIIYSITYALIGLLLPIVVICLCYSFVIFKLCRGMQLRSHMTSSRSQVNSGLESDYDRKSRTGVRLLIVIALVYILCIFPFSTALIWQSVRNYYRSAMSYDHQQCNNCSIISSQLSQYRSETNNNSSVSLGTFFSIAIICLAMLFGLNPIFYLIFNQRLRKEFLKRFTCRFRKTFENSVKY</sequence>
<evidence type="ECO:0000256" key="5">
    <source>
        <dbReference type="ARBA" id="ARBA00023136"/>
    </source>
</evidence>
<dbReference type="OrthoDB" id="6088892at2759"/>
<accession>B3S9E4</accession>
<dbReference type="KEGG" id="tad:TRIADDRAFT_60876"/>
<dbReference type="GeneID" id="6758049"/>
<dbReference type="GO" id="GO:0005886">
    <property type="term" value="C:plasma membrane"/>
    <property type="evidence" value="ECO:0000318"/>
    <property type="project" value="GO_Central"/>
</dbReference>
<feature type="transmembrane region" description="Helical" evidence="7">
    <location>
        <begin position="385"/>
        <end position="407"/>
    </location>
</feature>
<dbReference type="PhylomeDB" id="B3S9E4"/>
<feature type="transmembrane region" description="Helical" evidence="7">
    <location>
        <begin position="318"/>
        <end position="339"/>
    </location>
</feature>
<dbReference type="EMBL" id="DS985258">
    <property type="protein sequence ID" value="EDV20636.1"/>
    <property type="molecule type" value="Genomic_DNA"/>
</dbReference>
<feature type="transmembrane region" description="Helical" evidence="7">
    <location>
        <begin position="254"/>
        <end position="281"/>
    </location>
</feature>
<evidence type="ECO:0000259" key="8">
    <source>
        <dbReference type="PROSITE" id="PS50262"/>
    </source>
</evidence>
<dbReference type="GO" id="GO:0004930">
    <property type="term" value="F:G protein-coupled receptor activity"/>
    <property type="evidence" value="ECO:0000318"/>
    <property type="project" value="GO_Central"/>
</dbReference>
<dbReference type="Proteomes" id="UP000009022">
    <property type="component" value="Unassembled WGS sequence"/>
</dbReference>
<keyword evidence="2" id="KW-1003">Cell membrane</keyword>
<name>B3S9E4_TRIAD</name>
<dbReference type="PANTHER" id="PTHR24241">
    <property type="entry name" value="NEUROPEPTIDE RECEPTOR-RELATED G-PROTEIN COUPLED RECEPTOR"/>
    <property type="match status" value="1"/>
</dbReference>
<dbReference type="PRINTS" id="PR00237">
    <property type="entry name" value="GPCRRHODOPSN"/>
</dbReference>
<keyword evidence="3 7" id="KW-0812">Transmembrane</keyword>
<dbReference type="Pfam" id="PF00001">
    <property type="entry name" value="7tm_1"/>
    <property type="match status" value="1"/>
</dbReference>
<evidence type="ECO:0000256" key="1">
    <source>
        <dbReference type="ARBA" id="ARBA00004651"/>
    </source>
</evidence>
<gene>
    <name evidence="9" type="ORF">TRIADDRAFT_60876</name>
</gene>
<keyword evidence="5 7" id="KW-0472">Membrane</keyword>
<keyword evidence="6" id="KW-0675">Receptor</keyword>
<dbReference type="GO" id="GO:0007186">
    <property type="term" value="P:G protein-coupled receptor signaling pathway"/>
    <property type="evidence" value="ECO:0000318"/>
    <property type="project" value="GO_Central"/>
</dbReference>
<reference evidence="9 10" key="1">
    <citation type="journal article" date="2008" name="Nature">
        <title>The Trichoplax genome and the nature of placozoans.</title>
        <authorList>
            <person name="Srivastava M."/>
            <person name="Begovic E."/>
            <person name="Chapman J."/>
            <person name="Putnam N.H."/>
            <person name="Hellsten U."/>
            <person name="Kawashima T."/>
            <person name="Kuo A."/>
            <person name="Mitros T."/>
            <person name="Salamov A."/>
            <person name="Carpenter M.L."/>
            <person name="Signorovitch A.Y."/>
            <person name="Moreno M.A."/>
            <person name="Kamm K."/>
            <person name="Grimwood J."/>
            <person name="Schmutz J."/>
            <person name="Shapiro H."/>
            <person name="Grigoriev I.V."/>
            <person name="Buss L.W."/>
            <person name="Schierwater B."/>
            <person name="Dellaporta S.L."/>
            <person name="Rokhsar D.S."/>
        </authorList>
    </citation>
    <scope>NUCLEOTIDE SEQUENCE [LARGE SCALE GENOMIC DNA]</scope>
    <source>
        <strain evidence="9 10">Grell-BS-1999</strain>
    </source>
</reference>
<keyword evidence="4 7" id="KW-1133">Transmembrane helix</keyword>
<dbReference type="Gene3D" id="1.20.1070.10">
    <property type="entry name" value="Rhodopsin 7-helix transmembrane proteins"/>
    <property type="match status" value="1"/>
</dbReference>
<dbReference type="AlphaFoldDB" id="B3S9E4"/>
<feature type="transmembrane region" description="Helical" evidence="7">
    <location>
        <begin position="97"/>
        <end position="117"/>
    </location>
</feature>
<evidence type="ECO:0000313" key="10">
    <source>
        <dbReference type="Proteomes" id="UP000009022"/>
    </source>
</evidence>
<feature type="domain" description="G-protein coupled receptors family 1 profile" evidence="8">
    <location>
        <begin position="67"/>
        <end position="404"/>
    </location>
</feature>
<dbReference type="PANTHER" id="PTHR24241:SF76">
    <property type="entry name" value="NEUROPEPTIDE SIFAMIDE RECEPTOR"/>
    <property type="match status" value="1"/>
</dbReference>
<dbReference type="PROSITE" id="PS50262">
    <property type="entry name" value="G_PROTEIN_RECEP_F1_2"/>
    <property type="match status" value="1"/>
</dbReference>
<evidence type="ECO:0000256" key="2">
    <source>
        <dbReference type="ARBA" id="ARBA00022475"/>
    </source>
</evidence>
<evidence type="ECO:0000256" key="6">
    <source>
        <dbReference type="ARBA" id="ARBA00023170"/>
    </source>
</evidence>
<dbReference type="GO" id="GO:0032870">
    <property type="term" value="P:cellular response to hormone stimulus"/>
    <property type="evidence" value="ECO:0000318"/>
    <property type="project" value="GO_Central"/>
</dbReference>
<keyword evidence="10" id="KW-1185">Reference proteome</keyword>
<feature type="transmembrane region" description="Helical" evidence="7">
    <location>
        <begin position="52"/>
        <end position="77"/>
    </location>
</feature>
<organism evidence="9 10">
    <name type="scientific">Trichoplax adhaerens</name>
    <name type="common">Trichoplax reptans</name>
    <dbReference type="NCBI Taxonomy" id="10228"/>
    <lineage>
        <taxon>Eukaryota</taxon>
        <taxon>Metazoa</taxon>
        <taxon>Placozoa</taxon>
        <taxon>Uniplacotomia</taxon>
        <taxon>Trichoplacea</taxon>
        <taxon>Trichoplacidae</taxon>
        <taxon>Trichoplax</taxon>
    </lineage>
</organism>
<comment type="subcellular location">
    <subcellularLocation>
        <location evidence="1">Cell membrane</location>
        <topology evidence="1">Multi-pass membrane protein</topology>
    </subcellularLocation>
</comment>
<dbReference type="SUPFAM" id="SSF81321">
    <property type="entry name" value="Family A G protein-coupled receptor-like"/>
    <property type="match status" value="2"/>
</dbReference>
<dbReference type="CDD" id="cd00637">
    <property type="entry name" value="7tm_classA_rhodopsin-like"/>
    <property type="match status" value="1"/>
</dbReference>
<dbReference type="InterPro" id="IPR000276">
    <property type="entry name" value="GPCR_Rhodpsn"/>
</dbReference>
<protein>
    <recommendedName>
        <fullName evidence="8">G-protein coupled receptors family 1 profile domain-containing protein</fullName>
    </recommendedName>
</protein>
<evidence type="ECO:0000256" key="7">
    <source>
        <dbReference type="SAM" id="Phobius"/>
    </source>
</evidence>
<dbReference type="HOGENOM" id="CLU_608807_0_0_1"/>
<evidence type="ECO:0000256" key="3">
    <source>
        <dbReference type="ARBA" id="ARBA00022692"/>
    </source>
</evidence>
<evidence type="ECO:0000256" key="4">
    <source>
        <dbReference type="ARBA" id="ARBA00022989"/>
    </source>
</evidence>